<name>A0A143FKL6_9CAUD</name>
<dbReference type="GO" id="GO:0003677">
    <property type="term" value="F:DNA binding"/>
    <property type="evidence" value="ECO:0007669"/>
    <property type="project" value="InterPro"/>
</dbReference>
<dbReference type="SUPFAM" id="SSF47413">
    <property type="entry name" value="lambda repressor-like DNA-binding domains"/>
    <property type="match status" value="1"/>
</dbReference>
<organism evidence="1 2">
    <name type="scientific">Bacillus phage Vinny</name>
    <dbReference type="NCBI Taxonomy" id="1805955"/>
    <lineage>
        <taxon>Viruses</taxon>
        <taxon>Duplodnaviria</taxon>
        <taxon>Heunggongvirae</taxon>
        <taxon>Uroviricota</taxon>
        <taxon>Caudoviricetes</taxon>
        <taxon>Herelleviridae</taxon>
        <taxon>Bastillevirinae</taxon>
        <taxon>Bastillevirus</taxon>
        <taxon>Bastillevirus evoli</taxon>
    </lineage>
</organism>
<reference evidence="1 2" key="1">
    <citation type="submission" date="2016-02" db="EMBL/GenBank/DDBJ databases">
        <authorList>
            <person name="Wen L."/>
            <person name="He K."/>
            <person name="Yang H."/>
        </authorList>
    </citation>
    <scope>NUCLEOTIDE SEQUENCE [LARGE SCALE GENOMIC DNA]</scope>
</reference>
<evidence type="ECO:0000313" key="1">
    <source>
        <dbReference type="EMBL" id="AMW62024.1"/>
    </source>
</evidence>
<dbReference type="Gene3D" id="1.10.260.40">
    <property type="entry name" value="lambda repressor-like DNA-binding domains"/>
    <property type="match status" value="1"/>
</dbReference>
<accession>A0A143FKL6</accession>
<dbReference type="Proteomes" id="UP000225538">
    <property type="component" value="Segment"/>
</dbReference>
<evidence type="ECO:0000313" key="2">
    <source>
        <dbReference type="Proteomes" id="UP000225538"/>
    </source>
</evidence>
<proteinExistence type="predicted"/>
<protein>
    <submittedName>
        <fullName evidence="1">Helix-turn-helix DNA binding protein</fullName>
    </submittedName>
</protein>
<dbReference type="EMBL" id="KU737346">
    <property type="protein sequence ID" value="AMW62024.1"/>
    <property type="molecule type" value="Genomic_DNA"/>
</dbReference>
<sequence length="123" mass="14010">MRKSRVTPYQVTNNLNTLINDIKEMSGLKKYVIVDEIAQYCGLTSESIKKMSENRIQPSLPVAFKLAQYFEIGIEALFTFHDAPVEVADAFKCTQNGCDLVATARGLCRKHYNEIYQNARKKD</sequence>
<gene>
    <name evidence="1" type="ORF">DNAM5_281</name>
</gene>
<dbReference type="InterPro" id="IPR010982">
    <property type="entry name" value="Lambda_DNA-bd_dom_sf"/>
</dbReference>